<dbReference type="AlphaFoldDB" id="C1ARZ6"/>
<evidence type="ECO:0000256" key="1">
    <source>
        <dbReference type="SAM" id="MobiDB-lite"/>
    </source>
</evidence>
<dbReference type="Proteomes" id="UP000002212">
    <property type="component" value="Chromosome"/>
</dbReference>
<organism evidence="2 3">
    <name type="scientific">Rhodococcus opacus (strain B4)</name>
    <dbReference type="NCBI Taxonomy" id="632772"/>
    <lineage>
        <taxon>Bacteria</taxon>
        <taxon>Bacillati</taxon>
        <taxon>Actinomycetota</taxon>
        <taxon>Actinomycetes</taxon>
        <taxon>Mycobacteriales</taxon>
        <taxon>Nocardiaceae</taxon>
        <taxon>Rhodococcus</taxon>
    </lineage>
</organism>
<feature type="region of interest" description="Disordered" evidence="1">
    <location>
        <begin position="63"/>
        <end position="88"/>
    </location>
</feature>
<evidence type="ECO:0000313" key="3">
    <source>
        <dbReference type="Proteomes" id="UP000002212"/>
    </source>
</evidence>
<dbReference type="EMBL" id="AP011115">
    <property type="protein sequence ID" value="BAH48823.1"/>
    <property type="molecule type" value="Genomic_DNA"/>
</dbReference>
<dbReference type="RefSeq" id="WP_012687830.1">
    <property type="nucleotide sequence ID" value="NC_012522.1"/>
</dbReference>
<sequence length="88" mass="9384">MGRERVGAEIRDHGLRLTDLHGSDIEVGASDIAFDTGPGTAAPVNARLVALIREAEAGGNRQWSGEALLADLRSQRGPRKPAGKRQRS</sequence>
<protein>
    <submittedName>
        <fullName evidence="2">Uncharacterized protein</fullName>
    </submittedName>
</protein>
<dbReference type="PATRIC" id="fig|632772.20.peg.634"/>
<reference evidence="2 3" key="1">
    <citation type="submission" date="2009-03" db="EMBL/GenBank/DDBJ databases">
        <title>Comparison of the complete genome sequences of Rhodococcus erythropolis PR4 and Rhodococcus opacus B4.</title>
        <authorList>
            <person name="Takarada H."/>
            <person name="Sekine M."/>
            <person name="Hosoyama A."/>
            <person name="Yamada R."/>
            <person name="Fujisawa T."/>
            <person name="Omata S."/>
            <person name="Shimizu A."/>
            <person name="Tsukatani N."/>
            <person name="Tanikawa S."/>
            <person name="Fujita N."/>
            <person name="Harayama S."/>
        </authorList>
    </citation>
    <scope>NUCLEOTIDE SEQUENCE [LARGE SCALE GENOMIC DNA]</scope>
    <source>
        <strain evidence="2 3">B4</strain>
    </source>
</reference>
<dbReference type="STRING" id="632772.ROP_05760"/>
<gene>
    <name evidence="2" type="ordered locus">ROP_05760</name>
</gene>
<proteinExistence type="predicted"/>
<dbReference type="KEGG" id="rop:ROP_05760"/>
<name>C1ARZ6_RHOOB</name>
<feature type="compositionally biased region" description="Basic residues" evidence="1">
    <location>
        <begin position="76"/>
        <end position="88"/>
    </location>
</feature>
<dbReference type="HOGENOM" id="CLU_2466965_0_0_11"/>
<accession>C1ARZ6</accession>
<evidence type="ECO:0000313" key="2">
    <source>
        <dbReference type="EMBL" id="BAH48823.1"/>
    </source>
</evidence>